<evidence type="ECO:0000313" key="2">
    <source>
        <dbReference type="EMBL" id="QBQ96915.1"/>
    </source>
</evidence>
<dbReference type="Pfam" id="PF18754">
    <property type="entry name" value="Nmad3"/>
    <property type="match status" value="1"/>
</dbReference>
<protein>
    <recommendedName>
        <fullName evidence="1">Nucleotide modification associated domain-containing protein</fullName>
    </recommendedName>
</protein>
<dbReference type="EMBL" id="CP038148">
    <property type="protein sequence ID" value="QBQ96915.1"/>
    <property type="molecule type" value="Genomic_DNA"/>
</dbReference>
<reference evidence="2 3" key="1">
    <citation type="submission" date="2019-03" db="EMBL/GenBank/DDBJ databases">
        <title>Paraburkholderia sp. 7MH5, isolated from subtropical forest soil.</title>
        <authorList>
            <person name="Gao Z.-H."/>
            <person name="Qiu L.-H."/>
        </authorList>
    </citation>
    <scope>NUCLEOTIDE SEQUENCE [LARGE SCALE GENOMIC DNA]</scope>
    <source>
        <strain evidence="2 3">7MH5</strain>
    </source>
</reference>
<sequence length="274" mass="30279">MKIIFSRKGFDGTAGGCPSPIVEGRPVSLPIPTKMPSRTRYGDLSGHYGDLVTDLTRGRLTAESWCHLDPDVASECLPRIAGWRGALGQVSSAQGHLAKQNVGRGDLFIFWGLFRPVEHDSRWKFIGRPEHRIWGWLQVGDVFDLGADGSRAIEQHPWLEVHPHVRPGWKSPNVLYLAADRLKLGPKQLPLKGWGSLKRGYRLSAACSLPSVWTVPEWLHPGKGGCGMTYNPPDRWKPDGSLQTAARGQEFVAHPIDSSSMSDWVTSVLMEATS</sequence>
<feature type="domain" description="Nucleotide modification associated" evidence="1">
    <location>
        <begin position="2"/>
        <end position="253"/>
    </location>
</feature>
<evidence type="ECO:0000313" key="3">
    <source>
        <dbReference type="Proteomes" id="UP000295727"/>
    </source>
</evidence>
<dbReference type="RefSeq" id="WP_134747931.1">
    <property type="nucleotide sequence ID" value="NZ_CP038148.1"/>
</dbReference>
<dbReference type="KEGG" id="ppai:E1956_06790"/>
<dbReference type="InterPro" id="IPR041135">
    <property type="entry name" value="Nmad3"/>
</dbReference>
<gene>
    <name evidence="2" type="ORF">E1956_06790</name>
</gene>
<name>A0A4P7CM92_9BURK</name>
<dbReference type="AlphaFoldDB" id="A0A4P7CM92"/>
<accession>A0A4P7CM92</accession>
<organism evidence="2 3">
    <name type="scientific">Paraburkholderia pallida</name>
    <dbReference type="NCBI Taxonomy" id="2547399"/>
    <lineage>
        <taxon>Bacteria</taxon>
        <taxon>Pseudomonadati</taxon>
        <taxon>Pseudomonadota</taxon>
        <taxon>Betaproteobacteria</taxon>
        <taxon>Burkholderiales</taxon>
        <taxon>Burkholderiaceae</taxon>
        <taxon>Paraburkholderia</taxon>
    </lineage>
</organism>
<dbReference type="OrthoDB" id="9772090at2"/>
<proteinExistence type="predicted"/>
<keyword evidence="3" id="KW-1185">Reference proteome</keyword>
<evidence type="ECO:0000259" key="1">
    <source>
        <dbReference type="Pfam" id="PF18754"/>
    </source>
</evidence>
<dbReference type="Proteomes" id="UP000295727">
    <property type="component" value="Chromosome 1"/>
</dbReference>